<evidence type="ECO:0008006" key="4">
    <source>
        <dbReference type="Google" id="ProtNLM"/>
    </source>
</evidence>
<name>A0ABQ5R6C5_9ACTN</name>
<keyword evidence="1" id="KW-0732">Signal</keyword>
<keyword evidence="3" id="KW-1185">Reference proteome</keyword>
<evidence type="ECO:0000313" key="3">
    <source>
        <dbReference type="Proteomes" id="UP001144280"/>
    </source>
</evidence>
<feature type="signal peptide" evidence="1">
    <location>
        <begin position="1"/>
        <end position="26"/>
    </location>
</feature>
<proteinExistence type="predicted"/>
<gene>
    <name evidence="2" type="ORF">Pa4123_75280</name>
</gene>
<feature type="chain" id="PRO_5046850480" description="Secreted protein" evidence="1">
    <location>
        <begin position="27"/>
        <end position="115"/>
    </location>
</feature>
<evidence type="ECO:0000313" key="2">
    <source>
        <dbReference type="EMBL" id="GLI02250.1"/>
    </source>
</evidence>
<dbReference type="EMBL" id="BSDI01000057">
    <property type="protein sequence ID" value="GLI02250.1"/>
    <property type="molecule type" value="Genomic_DNA"/>
</dbReference>
<protein>
    <recommendedName>
        <fullName evidence="4">Secreted protein</fullName>
    </recommendedName>
</protein>
<comment type="caution">
    <text evidence="2">The sequence shown here is derived from an EMBL/GenBank/DDBJ whole genome shotgun (WGS) entry which is preliminary data.</text>
</comment>
<dbReference type="RefSeq" id="WP_281903744.1">
    <property type="nucleotide sequence ID" value="NZ_BSDI01000057.1"/>
</dbReference>
<accession>A0ABQ5R6C5</accession>
<dbReference type="Proteomes" id="UP001144280">
    <property type="component" value="Unassembled WGS sequence"/>
</dbReference>
<sequence length="115" mass="11763">MRRILSVLAAIVIGLTAVAMPSRASAAPGETIWTCGDYPPGTWVLIGFVSGYCGGNRLYTGKTDVSGTPVGGSIAVCSSSWIPPGWGIALSGIGLSGCSYPGQGWQNAMVIVRQS</sequence>
<reference evidence="2" key="1">
    <citation type="submission" date="2022-12" db="EMBL/GenBank/DDBJ databases">
        <title>New Phytohabitans aurantiacus sp. RD004123 nov., an actinomycete isolated from soil.</title>
        <authorList>
            <person name="Triningsih D.W."/>
            <person name="Harunari E."/>
            <person name="Igarashi Y."/>
        </authorList>
    </citation>
    <scope>NUCLEOTIDE SEQUENCE</scope>
    <source>
        <strain evidence="2">RD004123</strain>
    </source>
</reference>
<organism evidence="2 3">
    <name type="scientific">Phytohabitans aurantiacus</name>
    <dbReference type="NCBI Taxonomy" id="3016789"/>
    <lineage>
        <taxon>Bacteria</taxon>
        <taxon>Bacillati</taxon>
        <taxon>Actinomycetota</taxon>
        <taxon>Actinomycetes</taxon>
        <taxon>Micromonosporales</taxon>
        <taxon>Micromonosporaceae</taxon>
    </lineage>
</organism>
<evidence type="ECO:0000256" key="1">
    <source>
        <dbReference type="SAM" id="SignalP"/>
    </source>
</evidence>